<comment type="caution">
    <text evidence="2">The sequence shown here is derived from an EMBL/GenBank/DDBJ whole genome shotgun (WGS) entry which is preliminary data.</text>
</comment>
<feature type="region of interest" description="Disordered" evidence="1">
    <location>
        <begin position="296"/>
        <end position="324"/>
    </location>
</feature>
<gene>
    <name evidence="2" type="ORF">ACG0Z6_01075</name>
</gene>
<dbReference type="InterPro" id="IPR038765">
    <property type="entry name" value="Papain-like_cys_pep_sf"/>
</dbReference>
<name>A0ABW7FR63_9BURK</name>
<evidence type="ECO:0008006" key="4">
    <source>
        <dbReference type="Google" id="ProtNLM"/>
    </source>
</evidence>
<evidence type="ECO:0000256" key="1">
    <source>
        <dbReference type="SAM" id="MobiDB-lite"/>
    </source>
</evidence>
<dbReference type="EMBL" id="JBIGHZ010000001">
    <property type="protein sequence ID" value="MFG6446826.1"/>
    <property type="molecule type" value="Genomic_DNA"/>
</dbReference>
<dbReference type="RefSeq" id="WP_394457983.1">
    <property type="nucleotide sequence ID" value="NZ_JBIGHZ010000001.1"/>
</dbReference>
<keyword evidence="3" id="KW-1185">Reference proteome</keyword>
<accession>A0ABW7FR63</accession>
<proteinExistence type="predicted"/>
<dbReference type="CDD" id="cd02619">
    <property type="entry name" value="Peptidase_C1"/>
    <property type="match status" value="1"/>
</dbReference>
<dbReference type="Gene3D" id="3.90.70.10">
    <property type="entry name" value="Cysteine proteinases"/>
    <property type="match status" value="1"/>
</dbReference>
<evidence type="ECO:0000313" key="3">
    <source>
        <dbReference type="Proteomes" id="UP001606099"/>
    </source>
</evidence>
<reference evidence="2 3" key="1">
    <citation type="submission" date="2024-08" db="EMBL/GenBank/DDBJ databases">
        <authorList>
            <person name="Lu H."/>
        </authorList>
    </citation>
    <scope>NUCLEOTIDE SEQUENCE [LARGE SCALE GENOMIC DNA]</scope>
    <source>
        <strain evidence="2 3">BYS180W</strain>
    </source>
</reference>
<protein>
    <recommendedName>
        <fullName evidence="4">Peptidase C1</fullName>
    </recommendedName>
</protein>
<organism evidence="2 3">
    <name type="scientific">Roseateles rivi</name>
    <dbReference type="NCBI Taxonomy" id="3299028"/>
    <lineage>
        <taxon>Bacteria</taxon>
        <taxon>Pseudomonadati</taxon>
        <taxon>Pseudomonadota</taxon>
        <taxon>Betaproteobacteria</taxon>
        <taxon>Burkholderiales</taxon>
        <taxon>Sphaerotilaceae</taxon>
        <taxon>Roseateles</taxon>
    </lineage>
</organism>
<dbReference type="Proteomes" id="UP001606099">
    <property type="component" value="Unassembled WGS sequence"/>
</dbReference>
<evidence type="ECO:0000313" key="2">
    <source>
        <dbReference type="EMBL" id="MFG6446826.1"/>
    </source>
</evidence>
<dbReference type="SUPFAM" id="SSF53474">
    <property type="entry name" value="alpha/beta-Hydrolases"/>
    <property type="match status" value="1"/>
</dbReference>
<dbReference type="SUPFAM" id="SSF54001">
    <property type="entry name" value="Cysteine proteinases"/>
    <property type="match status" value="1"/>
</dbReference>
<dbReference type="InterPro" id="IPR029058">
    <property type="entry name" value="AB_hydrolase_fold"/>
</dbReference>
<sequence>MPRLQLQAGTARLTLDARPDRLDLRDRPYRPRLGNLGSQFPSDEEIQLWFGAYAQAGMVLNQGEEGACTGFGLASVVNYLRFVQDLVAHGAPQNTDRVSPAMLYQLARVYDEWPGEDYEGSSCRGALKGWHRHGVCREVLWPDKIDKHNKRVPCAPLEDPARPNDPQHNWDVDALRCTLGVYYRVDARSVVDMQAAIRECGAIYVSATVHEGWWLPRVKHPLNGHADLPVIPAIDKPQSPGGHAFALVGYNETGFVVQNSWGPKWGCCGFAVLPYEDWARNGQDAWAFTLGVPRPQRGGAARSPRFSLPSADHSTGGGTPQNSGITLLGQADAVDQRYRNVRSAVQPLDVDGAYRHTLLLDRGFPVRNDITAETALQAVEAACYTRPKAWLKANSCRKLLLYAHGGLNSESASIARIRAVAPYALNNGLYPLFVTWRSGALETLSDMVEEQFSSRGLERAEGLPSGSWLDRITDKTDRLLEPLLRGPGGAMWSQMKLNAVRAAQDGGGTRMLVQQLARLAQDLPDLELHLIGHSAGAILLGAMLGELTQVKLKVSTLRHFAPACTLRFALDTYAPAVAKGTLDARRWQLHVLSDANELDDSVGPYRKSLLYLVSRSFEDQHKTPLLGLDKAFDPSTAKPEAADALWNSASMDDVRRWQQFWAQQEAAGASRLVLREREVSTGARSIRASHGCFDNAVDLVGDALGYALDPDKPKRIKIAQLDY</sequence>